<keyword evidence="4 9" id="KW-0812">Transmembrane</keyword>
<evidence type="ECO:0000256" key="9">
    <source>
        <dbReference type="SAM" id="Phobius"/>
    </source>
</evidence>
<keyword evidence="3" id="KW-0808">Transferase</keyword>
<comment type="subcellular location">
    <subcellularLocation>
        <location evidence="1">Cell membrane</location>
        <topology evidence="1">Multi-pass membrane protein</topology>
    </subcellularLocation>
</comment>
<keyword evidence="7" id="KW-0902">Two-component regulatory system</keyword>
<name>A0A9X2DYH5_9MICO</name>
<evidence type="ECO:0000259" key="10">
    <source>
        <dbReference type="Pfam" id="PF02518"/>
    </source>
</evidence>
<dbReference type="AlphaFoldDB" id="A0A9X2DYH5"/>
<organism evidence="12 13">
    <name type="scientific">Rathayibacter rubneri</name>
    <dbReference type="NCBI Taxonomy" id="2950106"/>
    <lineage>
        <taxon>Bacteria</taxon>
        <taxon>Bacillati</taxon>
        <taxon>Actinomycetota</taxon>
        <taxon>Actinomycetes</taxon>
        <taxon>Micrococcales</taxon>
        <taxon>Microbacteriaceae</taxon>
        <taxon>Rathayibacter</taxon>
    </lineage>
</organism>
<dbReference type="PANTHER" id="PTHR24421">
    <property type="entry name" value="NITRATE/NITRITE SENSOR PROTEIN NARX-RELATED"/>
    <property type="match status" value="1"/>
</dbReference>
<evidence type="ECO:0000256" key="1">
    <source>
        <dbReference type="ARBA" id="ARBA00004651"/>
    </source>
</evidence>
<comment type="caution">
    <text evidence="12">The sequence shown here is derived from an EMBL/GenBank/DDBJ whole genome shotgun (WGS) entry which is preliminary data.</text>
</comment>
<evidence type="ECO:0000256" key="2">
    <source>
        <dbReference type="ARBA" id="ARBA00022475"/>
    </source>
</evidence>
<feature type="transmembrane region" description="Helical" evidence="9">
    <location>
        <begin position="25"/>
        <end position="43"/>
    </location>
</feature>
<dbReference type="Pfam" id="PF02518">
    <property type="entry name" value="HATPase_c"/>
    <property type="match status" value="1"/>
</dbReference>
<protein>
    <submittedName>
        <fullName evidence="12">Histidine kinase</fullName>
    </submittedName>
</protein>
<evidence type="ECO:0000256" key="7">
    <source>
        <dbReference type="ARBA" id="ARBA00023012"/>
    </source>
</evidence>
<evidence type="ECO:0000313" key="13">
    <source>
        <dbReference type="Proteomes" id="UP001155240"/>
    </source>
</evidence>
<dbReference type="PANTHER" id="PTHR24421:SF37">
    <property type="entry name" value="SENSOR HISTIDINE KINASE NARS"/>
    <property type="match status" value="1"/>
</dbReference>
<keyword evidence="5 12" id="KW-0418">Kinase</keyword>
<accession>A0A9X2DYH5</accession>
<feature type="domain" description="Signal transduction histidine kinase subgroup 3 dimerisation and phosphoacceptor" evidence="11">
    <location>
        <begin position="249"/>
        <end position="316"/>
    </location>
</feature>
<dbReference type="InterPro" id="IPR003594">
    <property type="entry name" value="HATPase_dom"/>
</dbReference>
<dbReference type="Proteomes" id="UP001155240">
    <property type="component" value="Unassembled WGS sequence"/>
</dbReference>
<sequence>MDAPWIVVAAARERIVEQPLHPRRLFAGVLALAIVLIAAVGVVDVQAARSLAESEAVSDASDTADLLAEVIVQPAITDGLLTGDRDAVMLLDRAVREHVLDASLIRVKIWDAGGRVLYSDERRLMGRVFALDAEDLEGFEDSTVQAEVSDLQEPENVYEHGSERLLEAYRSVWTPSGETLLFESYFRYDEVVDRSGELWRSFAAISLGSLVVLVLLMLPVLRRLLTLIERSRRHRESLLQRALDASADERRRIAATVHDGAVQDLAAASFAVHARAQRAEVDGDAELAAELRTVAGTVRTGLGGLRSLLVDIYPPSLADSGLAAALEDLATTTRARGVPVEVDVPLRSGLDPVGERLAYRVAHEALANVVKHAQARTVLVRLRRSRGRAGRSVVLDIVDDGVGFDADAVLADPERGHLGVRILRDLARESGAELSLRTAPGAGAHWRLEVPA</sequence>
<evidence type="ECO:0000256" key="5">
    <source>
        <dbReference type="ARBA" id="ARBA00022777"/>
    </source>
</evidence>
<dbReference type="Pfam" id="PF07730">
    <property type="entry name" value="HisKA_3"/>
    <property type="match status" value="1"/>
</dbReference>
<keyword evidence="2" id="KW-1003">Cell membrane</keyword>
<keyword evidence="13" id="KW-1185">Reference proteome</keyword>
<evidence type="ECO:0000256" key="6">
    <source>
        <dbReference type="ARBA" id="ARBA00022989"/>
    </source>
</evidence>
<dbReference type="GO" id="GO:0005886">
    <property type="term" value="C:plasma membrane"/>
    <property type="evidence" value="ECO:0007669"/>
    <property type="project" value="UniProtKB-SubCell"/>
</dbReference>
<reference evidence="12" key="1">
    <citation type="submission" date="2022-06" db="EMBL/GenBank/DDBJ databases">
        <title>Whole genome shotgun sequencing (WGS) of Rathayibacter sp. ZW T2_19, isolated from stored onions (Allium cepa).</title>
        <authorList>
            <person name="Stoll D.A."/>
            <person name="Huch M."/>
        </authorList>
    </citation>
    <scope>NUCLEOTIDE SEQUENCE</scope>
    <source>
        <strain evidence="12">ZW T2_19</strain>
    </source>
</reference>
<dbReference type="InterPro" id="IPR036890">
    <property type="entry name" value="HATPase_C_sf"/>
</dbReference>
<dbReference type="RefSeq" id="WP_251945754.1">
    <property type="nucleotide sequence ID" value="NZ_JAMRYM010000044.1"/>
</dbReference>
<dbReference type="GO" id="GO:0000155">
    <property type="term" value="F:phosphorelay sensor kinase activity"/>
    <property type="evidence" value="ECO:0007669"/>
    <property type="project" value="InterPro"/>
</dbReference>
<keyword evidence="6 9" id="KW-1133">Transmembrane helix</keyword>
<dbReference type="Gene3D" id="1.20.5.1930">
    <property type="match status" value="1"/>
</dbReference>
<dbReference type="InterPro" id="IPR011712">
    <property type="entry name" value="Sig_transdc_His_kin_sub3_dim/P"/>
</dbReference>
<dbReference type="SUPFAM" id="SSF55874">
    <property type="entry name" value="ATPase domain of HSP90 chaperone/DNA topoisomerase II/histidine kinase"/>
    <property type="match status" value="1"/>
</dbReference>
<proteinExistence type="predicted"/>
<dbReference type="CDD" id="cd16917">
    <property type="entry name" value="HATPase_UhpB-NarQ-NarX-like"/>
    <property type="match status" value="1"/>
</dbReference>
<evidence type="ECO:0000256" key="8">
    <source>
        <dbReference type="ARBA" id="ARBA00023136"/>
    </source>
</evidence>
<dbReference type="EMBL" id="JAMRYM010000044">
    <property type="protein sequence ID" value="MCM6762983.1"/>
    <property type="molecule type" value="Genomic_DNA"/>
</dbReference>
<dbReference type="GO" id="GO:0046983">
    <property type="term" value="F:protein dimerization activity"/>
    <property type="evidence" value="ECO:0007669"/>
    <property type="project" value="InterPro"/>
</dbReference>
<evidence type="ECO:0000256" key="4">
    <source>
        <dbReference type="ARBA" id="ARBA00022692"/>
    </source>
</evidence>
<keyword evidence="8 9" id="KW-0472">Membrane</keyword>
<evidence type="ECO:0000256" key="3">
    <source>
        <dbReference type="ARBA" id="ARBA00022679"/>
    </source>
</evidence>
<feature type="domain" description="Histidine kinase/HSP90-like ATPase" evidence="10">
    <location>
        <begin position="356"/>
        <end position="451"/>
    </location>
</feature>
<evidence type="ECO:0000259" key="11">
    <source>
        <dbReference type="Pfam" id="PF07730"/>
    </source>
</evidence>
<gene>
    <name evidence="12" type="ORF">NB037_11195</name>
</gene>
<dbReference type="InterPro" id="IPR050482">
    <property type="entry name" value="Sensor_HK_TwoCompSys"/>
</dbReference>
<feature type="transmembrane region" description="Helical" evidence="9">
    <location>
        <begin position="202"/>
        <end position="225"/>
    </location>
</feature>
<evidence type="ECO:0000313" key="12">
    <source>
        <dbReference type="EMBL" id="MCM6762983.1"/>
    </source>
</evidence>
<dbReference type="Gene3D" id="3.30.565.10">
    <property type="entry name" value="Histidine kinase-like ATPase, C-terminal domain"/>
    <property type="match status" value="1"/>
</dbReference>